<dbReference type="InterPro" id="IPR010982">
    <property type="entry name" value="Lambda_DNA-bd_dom_sf"/>
</dbReference>
<dbReference type="Gene3D" id="1.10.260.40">
    <property type="entry name" value="lambda repressor-like DNA-binding domains"/>
    <property type="match status" value="1"/>
</dbReference>
<dbReference type="GO" id="GO:0003677">
    <property type="term" value="F:DNA binding"/>
    <property type="evidence" value="ECO:0007669"/>
    <property type="project" value="InterPro"/>
</dbReference>
<evidence type="ECO:0000313" key="3">
    <source>
        <dbReference type="Proteomes" id="UP001153203"/>
    </source>
</evidence>
<accession>A0A9X4PAJ3</accession>
<feature type="domain" description="HTH cro/C1-type" evidence="1">
    <location>
        <begin position="10"/>
        <end position="64"/>
    </location>
</feature>
<dbReference type="SMART" id="SM00530">
    <property type="entry name" value="HTH_XRE"/>
    <property type="match status" value="1"/>
</dbReference>
<dbReference type="AlphaFoldDB" id="A0A9X4PAJ3"/>
<dbReference type="RefSeq" id="WP_279364647.1">
    <property type="nucleotide sequence ID" value="NZ_JAMWGC010000030.1"/>
</dbReference>
<dbReference type="InterPro" id="IPR001387">
    <property type="entry name" value="Cro/C1-type_HTH"/>
</dbReference>
<comment type="caution">
    <text evidence="2">The sequence shown here is derived from an EMBL/GenBank/DDBJ whole genome shotgun (WGS) entry which is preliminary data.</text>
</comment>
<evidence type="ECO:0000313" key="2">
    <source>
        <dbReference type="EMBL" id="MDG6194572.1"/>
    </source>
</evidence>
<dbReference type="InterPro" id="IPR055763">
    <property type="entry name" value="DUF7339"/>
</dbReference>
<dbReference type="Proteomes" id="UP001153203">
    <property type="component" value="Unassembled WGS sequence"/>
</dbReference>
<organism evidence="2 3">
    <name type="scientific">Lactococcus formosensis</name>
    <dbReference type="NCBI Taxonomy" id="1281486"/>
    <lineage>
        <taxon>Bacteria</taxon>
        <taxon>Bacillati</taxon>
        <taxon>Bacillota</taxon>
        <taxon>Bacilli</taxon>
        <taxon>Lactobacillales</taxon>
        <taxon>Streptococcaceae</taxon>
        <taxon>Lactococcus</taxon>
    </lineage>
</organism>
<evidence type="ECO:0000259" key="1">
    <source>
        <dbReference type="PROSITE" id="PS50943"/>
    </source>
</evidence>
<dbReference type="PROSITE" id="PS50943">
    <property type="entry name" value="HTH_CROC1"/>
    <property type="match status" value="1"/>
</dbReference>
<protein>
    <recommendedName>
        <fullName evidence="1">HTH cro/C1-type domain-containing protein</fullName>
    </recommendedName>
</protein>
<dbReference type="EMBL" id="JAMWGI010000023">
    <property type="protein sequence ID" value="MDG6194572.1"/>
    <property type="molecule type" value="Genomic_DNA"/>
</dbReference>
<sequence length="106" mass="12568">MTPEQFWEKIDSYCKENNLSRQGLCKAAGIHENYLSQLKKKKNKLPPVKKIIKFHQAFTDDEVFEIIMDSDGIEEEDEHILFSLNISKEARMRNRLRRKIQRGETT</sequence>
<gene>
    <name evidence="2" type="ORF">NF708_11470</name>
</gene>
<dbReference type="Pfam" id="PF24028">
    <property type="entry name" value="DUF7339"/>
    <property type="match status" value="1"/>
</dbReference>
<name>A0A9X4PAJ3_9LACT</name>
<reference evidence="2" key="1">
    <citation type="submission" date="2022-06" db="EMBL/GenBank/DDBJ databases">
        <title>Lactococcus from bovine mastitis in China.</title>
        <authorList>
            <person name="Lin Y."/>
            <person name="Han B."/>
        </authorList>
    </citation>
    <scope>NUCLEOTIDE SEQUENCE</scope>
    <source>
        <strain evidence="2">Hebei-B-39</strain>
    </source>
</reference>
<dbReference type="SUPFAM" id="SSF47413">
    <property type="entry name" value="lambda repressor-like DNA-binding domains"/>
    <property type="match status" value="1"/>
</dbReference>
<proteinExistence type="predicted"/>